<reference evidence="3" key="1">
    <citation type="submission" date="2016-05" db="EMBL/GenBank/DDBJ databases">
        <title>Polynucleobacter sp. QLW-P1FAT50C-4 genome.</title>
        <authorList>
            <person name="Hahn M.W."/>
        </authorList>
    </citation>
    <scope>NUCLEOTIDE SEQUENCE [LARGE SCALE GENOMIC DNA]</scope>
    <source>
        <strain evidence="3">QLW-P1FAT50C-4</strain>
    </source>
</reference>
<accession>A0A191UGU1</accession>
<organism evidence="2 3">
    <name type="scientific">Polynucleobacter wuianus</name>
    <dbReference type="NCBI Taxonomy" id="1743168"/>
    <lineage>
        <taxon>Bacteria</taxon>
        <taxon>Pseudomonadati</taxon>
        <taxon>Pseudomonadota</taxon>
        <taxon>Betaproteobacteria</taxon>
        <taxon>Burkholderiales</taxon>
        <taxon>Burkholderiaceae</taxon>
        <taxon>Polynucleobacter</taxon>
    </lineage>
</organism>
<dbReference type="Proteomes" id="UP000078463">
    <property type="component" value="Chromosome"/>
</dbReference>
<dbReference type="Pfam" id="PF22016">
    <property type="entry name" value="DUF6933"/>
    <property type="match status" value="1"/>
</dbReference>
<dbReference type="OrthoDB" id="6057901at2"/>
<keyword evidence="3" id="KW-1185">Reference proteome</keyword>
<evidence type="ECO:0000259" key="1">
    <source>
        <dbReference type="Pfam" id="PF22016"/>
    </source>
</evidence>
<feature type="domain" description="DUF6933" evidence="1">
    <location>
        <begin position="3"/>
        <end position="153"/>
    </location>
</feature>
<dbReference type="EMBL" id="CP015922">
    <property type="protein sequence ID" value="ANJ00137.1"/>
    <property type="molecule type" value="Genomic_DNA"/>
</dbReference>
<name>A0A191UGU1_9BURK</name>
<evidence type="ECO:0000313" key="2">
    <source>
        <dbReference type="EMBL" id="ANJ00137.1"/>
    </source>
</evidence>
<dbReference type="KEGG" id="pwu:A8O14_08640"/>
<protein>
    <recommendedName>
        <fullName evidence="1">DUF6933 domain-containing protein</fullName>
    </recommendedName>
</protein>
<dbReference type="AlphaFoldDB" id="A0A191UGU1"/>
<dbReference type="RefSeq" id="WP_068949143.1">
    <property type="nucleotide sequence ID" value="NZ_CP015922.1"/>
</dbReference>
<evidence type="ECO:0000313" key="3">
    <source>
        <dbReference type="Proteomes" id="UP000078463"/>
    </source>
</evidence>
<gene>
    <name evidence="2" type="ORF">A8O14_08640</name>
</gene>
<dbReference type="InterPro" id="IPR053864">
    <property type="entry name" value="DUF6933"/>
</dbReference>
<sequence length="166" mass="18688">MFYLHCSKQLLDRVSLGANKPAGKGDNILGNWYAKAIFSKPQVALFVNERTLLPVLMPLAPASNLVERFPQYLFKILLSQGVSESFMQQELDHLDKVIYCKSTNRSIIGILNMFTYHLEGYQSMHYADNCFSLSMMMADTPCGPLYKSTITPGNALREFALSGQIH</sequence>
<proteinExistence type="predicted"/>